<evidence type="ECO:0000313" key="3">
    <source>
        <dbReference type="Proteomes" id="UP000237872"/>
    </source>
</evidence>
<sequence>MDMQLFRTLSKVCEQTKQWLADNNQQIPQEGSGGLTPAEFGTQY</sequence>
<dbReference type="OrthoDB" id="9774685at2"/>
<comment type="caution">
    <text evidence="2">The sequence shown here is derived from an EMBL/GenBank/DDBJ whole genome shotgun (WGS) entry which is preliminary data.</text>
</comment>
<dbReference type="AlphaFoldDB" id="A0A2S7C5K5"/>
<evidence type="ECO:0000313" key="2">
    <source>
        <dbReference type="EMBL" id="PPU56858.1"/>
    </source>
</evidence>
<reference evidence="2 3" key="1">
    <citation type="submission" date="2016-08" db="EMBL/GenBank/DDBJ databases">
        <authorList>
            <person name="Seilhamer J.J."/>
        </authorList>
    </citation>
    <scope>NUCLEOTIDE SEQUENCE [LARGE SCALE GENOMIC DNA]</scope>
    <source>
        <strain evidence="2 3">CFBP4690</strain>
    </source>
</reference>
<dbReference type="Proteomes" id="UP000237872">
    <property type="component" value="Unassembled WGS sequence"/>
</dbReference>
<organism evidence="2 3">
    <name type="scientific">Xanthomonas codiaei</name>
    <dbReference type="NCBI Taxonomy" id="56463"/>
    <lineage>
        <taxon>Bacteria</taxon>
        <taxon>Pseudomonadati</taxon>
        <taxon>Pseudomonadota</taxon>
        <taxon>Gammaproteobacteria</taxon>
        <taxon>Lysobacterales</taxon>
        <taxon>Lysobacteraceae</taxon>
        <taxon>Xanthomonas</taxon>
    </lineage>
</organism>
<gene>
    <name evidence="2" type="ORF">XcodCFBP4690_21405</name>
</gene>
<evidence type="ECO:0000256" key="1">
    <source>
        <dbReference type="SAM" id="MobiDB-lite"/>
    </source>
</evidence>
<dbReference type="EMBL" id="MDEC01000052">
    <property type="protein sequence ID" value="PPU56858.1"/>
    <property type="molecule type" value="Genomic_DNA"/>
</dbReference>
<feature type="region of interest" description="Disordered" evidence="1">
    <location>
        <begin position="23"/>
        <end position="44"/>
    </location>
</feature>
<proteinExistence type="predicted"/>
<name>A0A2S7C5K5_9XANT</name>
<protein>
    <submittedName>
        <fullName evidence="2">Uncharacterized protein</fullName>
    </submittedName>
</protein>
<accession>A0A2S7C5K5</accession>